<evidence type="ECO:0000313" key="4">
    <source>
        <dbReference type="Proteomes" id="UP001595526"/>
    </source>
</evidence>
<dbReference type="Pfam" id="PF14322">
    <property type="entry name" value="SusD-like_3"/>
    <property type="match status" value="1"/>
</dbReference>
<dbReference type="InterPro" id="IPR011990">
    <property type="entry name" value="TPR-like_helical_dom_sf"/>
</dbReference>
<organism evidence="3 4">
    <name type="scientific">Parapedobacter deserti</name>
    <dbReference type="NCBI Taxonomy" id="1912957"/>
    <lineage>
        <taxon>Bacteria</taxon>
        <taxon>Pseudomonadati</taxon>
        <taxon>Bacteroidota</taxon>
        <taxon>Sphingobacteriia</taxon>
        <taxon>Sphingobacteriales</taxon>
        <taxon>Sphingobacteriaceae</taxon>
        <taxon>Parapedobacter</taxon>
    </lineage>
</organism>
<feature type="chain" id="PRO_5046359049" evidence="1">
    <location>
        <begin position="22"/>
        <end position="430"/>
    </location>
</feature>
<dbReference type="SUPFAM" id="SSF48452">
    <property type="entry name" value="TPR-like"/>
    <property type="match status" value="1"/>
</dbReference>
<comment type="caution">
    <text evidence="3">The sequence shown here is derived from an EMBL/GenBank/DDBJ whole genome shotgun (WGS) entry which is preliminary data.</text>
</comment>
<dbReference type="EMBL" id="JBHRTA010000038">
    <property type="protein sequence ID" value="MFC3198728.1"/>
    <property type="molecule type" value="Genomic_DNA"/>
</dbReference>
<reference evidence="4" key="1">
    <citation type="journal article" date="2019" name="Int. J. Syst. Evol. Microbiol.">
        <title>The Global Catalogue of Microorganisms (GCM) 10K type strain sequencing project: providing services to taxonomists for standard genome sequencing and annotation.</title>
        <authorList>
            <consortium name="The Broad Institute Genomics Platform"/>
            <consortium name="The Broad Institute Genome Sequencing Center for Infectious Disease"/>
            <person name="Wu L."/>
            <person name="Ma J."/>
        </authorList>
    </citation>
    <scope>NUCLEOTIDE SEQUENCE [LARGE SCALE GENOMIC DNA]</scope>
    <source>
        <strain evidence="4">KCTC 52416</strain>
    </source>
</reference>
<evidence type="ECO:0000313" key="3">
    <source>
        <dbReference type="EMBL" id="MFC3198728.1"/>
    </source>
</evidence>
<sequence length="430" mass="47744">MKYMKFWRLVPAVMLVCSSCADYLTLEPDNRTVEEGYYESARRVEQAVIGCYVDLRRALLSNHAWLMYGEARAGDLLVEAAYSPYVVNQALTAPDYQLIRLTDWGYFYDAIKRANDVLDIVDAADAAVLSADQRNLYRGEALAVKSLTYFYLARIWGDVPSAEADDFGQRISAVEAVERAAVWAREAQGLLPWRLMNNDGIESAALTAIRFNKTAATLLLAQEELWQGRGREAHNLLEQTFTADNVDSLAGFGLSMGTDRRVDIPNAPLSGSMVRMSLDRLNAIYPEGDARRTNLLTISATQGAATLIVPDQTVLELLKLAELPLLQAEAAWRAGFLDKARNHLVTAAQGATEDYINLPAQAFADALLLERQRLLVGTGQRFFDLMRFGQVSRNIPALDELAVQNGAAYWPVSARGISGNSWSQNSYWSR</sequence>
<feature type="signal peptide" evidence="1">
    <location>
        <begin position="1"/>
        <end position="21"/>
    </location>
</feature>
<name>A0ABV7JR04_9SPHI</name>
<dbReference type="InterPro" id="IPR033985">
    <property type="entry name" value="SusD-like_N"/>
</dbReference>
<keyword evidence="1" id="KW-0732">Signal</keyword>
<accession>A0ABV7JR04</accession>
<proteinExistence type="predicted"/>
<keyword evidence="4" id="KW-1185">Reference proteome</keyword>
<gene>
    <name evidence="3" type="ORF">ACFOET_13990</name>
</gene>
<feature type="domain" description="SusD-like N-terminal" evidence="2">
    <location>
        <begin position="79"/>
        <end position="220"/>
    </location>
</feature>
<evidence type="ECO:0000259" key="2">
    <source>
        <dbReference type="Pfam" id="PF14322"/>
    </source>
</evidence>
<dbReference type="RefSeq" id="WP_379023662.1">
    <property type="nucleotide sequence ID" value="NZ_JBHRTA010000038.1"/>
</dbReference>
<protein>
    <submittedName>
        <fullName evidence="3">RagB/SusD family nutrient uptake outer membrane protein</fullName>
    </submittedName>
</protein>
<evidence type="ECO:0000256" key="1">
    <source>
        <dbReference type="SAM" id="SignalP"/>
    </source>
</evidence>
<dbReference type="Proteomes" id="UP001595526">
    <property type="component" value="Unassembled WGS sequence"/>
</dbReference>
<dbReference type="Gene3D" id="1.25.40.390">
    <property type="match status" value="2"/>
</dbReference>